<evidence type="ECO:0000313" key="2">
    <source>
        <dbReference type="Proteomes" id="UP001642409"/>
    </source>
</evidence>
<name>A0ABP1JH14_9EUKA</name>
<accession>A0ABP1JH14</accession>
<dbReference type="EMBL" id="CAXDID020000137">
    <property type="protein sequence ID" value="CAL6037754.1"/>
    <property type="molecule type" value="Genomic_DNA"/>
</dbReference>
<sequence length="140" mass="16194">MGRIILVYQHIEYLQNSITSKESFNQKQQPNSGIRQMILLQLYRFLLAAQSFKLPDISNSNQIYLLRLFDAQHEPLSKLLLKIMESRQQVLSISQLIKVSMQQENRTNLEGADQQQLFVANAQLFSFLCSHTLPPQKLSS</sequence>
<proteinExistence type="predicted"/>
<dbReference type="Proteomes" id="UP001642409">
    <property type="component" value="Unassembled WGS sequence"/>
</dbReference>
<protein>
    <submittedName>
        <fullName evidence="1">Hypothetical_protein</fullName>
    </submittedName>
</protein>
<evidence type="ECO:0000313" key="1">
    <source>
        <dbReference type="EMBL" id="CAL6037754.1"/>
    </source>
</evidence>
<comment type="caution">
    <text evidence="1">The sequence shown here is derived from an EMBL/GenBank/DDBJ whole genome shotgun (WGS) entry which is preliminary data.</text>
</comment>
<reference evidence="1 2" key="1">
    <citation type="submission" date="2024-07" db="EMBL/GenBank/DDBJ databases">
        <authorList>
            <person name="Akdeniz Z."/>
        </authorList>
    </citation>
    <scope>NUCLEOTIDE SEQUENCE [LARGE SCALE GENOMIC DNA]</scope>
</reference>
<keyword evidence="2" id="KW-1185">Reference proteome</keyword>
<gene>
    <name evidence="1" type="ORF">HINF_LOCUS37043</name>
</gene>
<organism evidence="1 2">
    <name type="scientific">Hexamita inflata</name>
    <dbReference type="NCBI Taxonomy" id="28002"/>
    <lineage>
        <taxon>Eukaryota</taxon>
        <taxon>Metamonada</taxon>
        <taxon>Diplomonadida</taxon>
        <taxon>Hexamitidae</taxon>
        <taxon>Hexamitinae</taxon>
        <taxon>Hexamita</taxon>
    </lineage>
</organism>